<name>A0AAQ3SBK7_VIGMU</name>
<keyword evidence="3" id="KW-1185">Reference proteome</keyword>
<feature type="transmembrane region" description="Helical" evidence="1">
    <location>
        <begin position="48"/>
        <end position="69"/>
    </location>
</feature>
<proteinExistence type="predicted"/>
<protein>
    <submittedName>
        <fullName evidence="2">Uncharacterized protein</fullName>
    </submittedName>
</protein>
<organism evidence="2 3">
    <name type="scientific">Vigna mungo</name>
    <name type="common">Black gram</name>
    <name type="synonym">Phaseolus mungo</name>
    <dbReference type="NCBI Taxonomy" id="3915"/>
    <lineage>
        <taxon>Eukaryota</taxon>
        <taxon>Viridiplantae</taxon>
        <taxon>Streptophyta</taxon>
        <taxon>Embryophyta</taxon>
        <taxon>Tracheophyta</taxon>
        <taxon>Spermatophyta</taxon>
        <taxon>Magnoliopsida</taxon>
        <taxon>eudicotyledons</taxon>
        <taxon>Gunneridae</taxon>
        <taxon>Pentapetalae</taxon>
        <taxon>rosids</taxon>
        <taxon>fabids</taxon>
        <taxon>Fabales</taxon>
        <taxon>Fabaceae</taxon>
        <taxon>Papilionoideae</taxon>
        <taxon>50 kb inversion clade</taxon>
        <taxon>NPAAA clade</taxon>
        <taxon>indigoferoid/millettioid clade</taxon>
        <taxon>Phaseoleae</taxon>
        <taxon>Vigna</taxon>
    </lineage>
</organism>
<accession>A0AAQ3SBK7</accession>
<reference evidence="2 3" key="1">
    <citation type="journal article" date="2023" name="Life. Sci Alliance">
        <title>Evolutionary insights into 3D genome organization and epigenetic landscape of Vigna mungo.</title>
        <authorList>
            <person name="Junaid A."/>
            <person name="Singh B."/>
            <person name="Bhatia S."/>
        </authorList>
    </citation>
    <scope>NUCLEOTIDE SEQUENCE [LARGE SCALE GENOMIC DNA]</scope>
    <source>
        <strain evidence="2">Urdbean</strain>
    </source>
</reference>
<feature type="non-terminal residue" evidence="2">
    <location>
        <position position="1"/>
    </location>
</feature>
<keyword evidence="1" id="KW-1133">Transmembrane helix</keyword>
<evidence type="ECO:0000313" key="2">
    <source>
        <dbReference type="EMBL" id="WVZ26364.1"/>
    </source>
</evidence>
<gene>
    <name evidence="2" type="ORF">V8G54_004908</name>
</gene>
<keyword evidence="1" id="KW-0812">Transmembrane</keyword>
<dbReference type="Proteomes" id="UP001374535">
    <property type="component" value="Chromosome 1"/>
</dbReference>
<dbReference type="EMBL" id="CP144700">
    <property type="protein sequence ID" value="WVZ26364.1"/>
    <property type="molecule type" value="Genomic_DNA"/>
</dbReference>
<keyword evidence="1" id="KW-0472">Membrane</keyword>
<sequence length="130" mass="14964">MKARKFAPLTHSKKTFSSEERIKKLCNEVSFPHVPLFTNLRSRTSSSLNFFIVSPAALLFSLSVLDTFLPHQCFSDRTLPSRVVWIRISFVKRGWFLRTGRWSSSRLLLVVGFFEAEEISWSYNCLSALG</sequence>
<dbReference type="AlphaFoldDB" id="A0AAQ3SBK7"/>
<evidence type="ECO:0000256" key="1">
    <source>
        <dbReference type="SAM" id="Phobius"/>
    </source>
</evidence>
<evidence type="ECO:0000313" key="3">
    <source>
        <dbReference type="Proteomes" id="UP001374535"/>
    </source>
</evidence>